<dbReference type="AlphaFoldDB" id="A0A1G1WRS5"/>
<organism evidence="1 2">
    <name type="scientific">Candidatus Woykebacteria bacterium RIFCSPHIGHO2_12_FULL_45_10</name>
    <dbReference type="NCBI Taxonomy" id="1802603"/>
    <lineage>
        <taxon>Bacteria</taxon>
        <taxon>Candidatus Woykeibacteriota</taxon>
    </lineage>
</organism>
<accession>A0A1G1WRS5</accession>
<proteinExistence type="predicted"/>
<reference evidence="1 2" key="1">
    <citation type="journal article" date="2016" name="Nat. Commun.">
        <title>Thousands of microbial genomes shed light on interconnected biogeochemical processes in an aquifer system.</title>
        <authorList>
            <person name="Anantharaman K."/>
            <person name="Brown C.T."/>
            <person name="Hug L.A."/>
            <person name="Sharon I."/>
            <person name="Castelle C.J."/>
            <person name="Probst A.J."/>
            <person name="Thomas B.C."/>
            <person name="Singh A."/>
            <person name="Wilkins M.J."/>
            <person name="Karaoz U."/>
            <person name="Brodie E.L."/>
            <person name="Williams K.H."/>
            <person name="Hubbard S.S."/>
            <person name="Banfield J.F."/>
        </authorList>
    </citation>
    <scope>NUCLEOTIDE SEQUENCE [LARGE SCALE GENOMIC DNA]</scope>
</reference>
<dbReference type="Proteomes" id="UP000178068">
    <property type="component" value="Unassembled WGS sequence"/>
</dbReference>
<gene>
    <name evidence="1" type="ORF">A3F35_00335</name>
</gene>
<sequence>MTHKLKRLQVAADNIPAKLAKPCHGHLFIDRHGRKTFLEHLHCEVAIGPSHAVTRVAFIKCVQRYFDFSRGQLERLLTDVNPASFKERPYVAYYGLLRIIRQARRNKLEMKKRQAKKAA</sequence>
<name>A0A1G1WRS5_9BACT</name>
<comment type="caution">
    <text evidence="1">The sequence shown here is derived from an EMBL/GenBank/DDBJ whole genome shotgun (WGS) entry which is preliminary data.</text>
</comment>
<evidence type="ECO:0000313" key="2">
    <source>
        <dbReference type="Proteomes" id="UP000178068"/>
    </source>
</evidence>
<evidence type="ECO:0000313" key="1">
    <source>
        <dbReference type="EMBL" id="OGY30281.1"/>
    </source>
</evidence>
<dbReference type="EMBL" id="MHCZ01000009">
    <property type="protein sequence ID" value="OGY30281.1"/>
    <property type="molecule type" value="Genomic_DNA"/>
</dbReference>
<protein>
    <submittedName>
        <fullName evidence="1">Uncharacterized protein</fullName>
    </submittedName>
</protein>